<dbReference type="Proteomes" id="UP000499080">
    <property type="component" value="Unassembled WGS sequence"/>
</dbReference>
<gene>
    <name evidence="1" type="ORF">AVEN_68419_1</name>
</gene>
<evidence type="ECO:0000313" key="2">
    <source>
        <dbReference type="Proteomes" id="UP000499080"/>
    </source>
</evidence>
<organism evidence="1 2">
    <name type="scientific">Araneus ventricosus</name>
    <name type="common">Orbweaver spider</name>
    <name type="synonym">Epeira ventricosa</name>
    <dbReference type="NCBI Taxonomy" id="182803"/>
    <lineage>
        <taxon>Eukaryota</taxon>
        <taxon>Metazoa</taxon>
        <taxon>Ecdysozoa</taxon>
        <taxon>Arthropoda</taxon>
        <taxon>Chelicerata</taxon>
        <taxon>Arachnida</taxon>
        <taxon>Araneae</taxon>
        <taxon>Araneomorphae</taxon>
        <taxon>Entelegynae</taxon>
        <taxon>Araneoidea</taxon>
        <taxon>Araneidae</taxon>
        <taxon>Araneus</taxon>
    </lineage>
</organism>
<sequence>MDPVPLWVTTQLRILRGQCLFGVSAGRCSFWGTVHSFGQLLFGRWTRLPLWSTPQLVVSSDAIASWPVHQLGSAPMDMIASLVSFSFW</sequence>
<protein>
    <submittedName>
        <fullName evidence="1">Uncharacterized protein</fullName>
    </submittedName>
</protein>
<accession>A0A4Y2SLF1</accession>
<dbReference type="AlphaFoldDB" id="A0A4Y2SLF1"/>
<comment type="caution">
    <text evidence="1">The sequence shown here is derived from an EMBL/GenBank/DDBJ whole genome shotgun (WGS) entry which is preliminary data.</text>
</comment>
<evidence type="ECO:0000313" key="1">
    <source>
        <dbReference type="EMBL" id="GBN88436.1"/>
    </source>
</evidence>
<proteinExistence type="predicted"/>
<name>A0A4Y2SLF1_ARAVE</name>
<reference evidence="1 2" key="1">
    <citation type="journal article" date="2019" name="Sci. Rep.">
        <title>Orb-weaving spider Araneus ventricosus genome elucidates the spidroin gene catalogue.</title>
        <authorList>
            <person name="Kono N."/>
            <person name="Nakamura H."/>
            <person name="Ohtoshi R."/>
            <person name="Moran D.A.P."/>
            <person name="Shinohara A."/>
            <person name="Yoshida Y."/>
            <person name="Fujiwara M."/>
            <person name="Mori M."/>
            <person name="Tomita M."/>
            <person name="Arakawa K."/>
        </authorList>
    </citation>
    <scope>NUCLEOTIDE SEQUENCE [LARGE SCALE GENOMIC DNA]</scope>
</reference>
<dbReference type="EMBL" id="BGPR01022275">
    <property type="protein sequence ID" value="GBN88436.1"/>
    <property type="molecule type" value="Genomic_DNA"/>
</dbReference>
<keyword evidence="2" id="KW-1185">Reference proteome</keyword>